<organism evidence="2 3">
    <name type="scientific">Methanolacinia petrolearia (strain DSM 11571 / OCM 486 / SEBR 4847)</name>
    <name type="common">Methanoplanus petrolearius</name>
    <dbReference type="NCBI Taxonomy" id="679926"/>
    <lineage>
        <taxon>Archaea</taxon>
        <taxon>Methanobacteriati</taxon>
        <taxon>Methanobacteriota</taxon>
        <taxon>Stenosarchaea group</taxon>
        <taxon>Methanomicrobia</taxon>
        <taxon>Methanomicrobiales</taxon>
        <taxon>Methanomicrobiaceae</taxon>
        <taxon>Methanolacinia</taxon>
    </lineage>
</organism>
<protein>
    <submittedName>
        <fullName evidence="2">Xylose isomerase domain protein TIM barrel</fullName>
    </submittedName>
</protein>
<dbReference type="AlphaFoldDB" id="E1RET9"/>
<reference evidence="2 3" key="1">
    <citation type="journal article" date="2010" name="Stand. Genomic Sci.">
        <title>Complete genome sequence of Methanoplanus petrolearius type strain (SEBR 4847).</title>
        <authorList>
            <person name="Brambilla E."/>
            <person name="Djao O.D."/>
            <person name="Daligault H."/>
            <person name="Lapidus A."/>
            <person name="Lucas S."/>
            <person name="Hammon N."/>
            <person name="Nolan M."/>
            <person name="Tice H."/>
            <person name="Cheng J.F."/>
            <person name="Han C."/>
            <person name="Tapia R."/>
            <person name="Goodwin L."/>
            <person name="Pitluck S."/>
            <person name="Liolios K."/>
            <person name="Ivanova N."/>
            <person name="Mavromatis K."/>
            <person name="Mikhailova N."/>
            <person name="Pati A."/>
            <person name="Chen A."/>
            <person name="Palaniappan K."/>
            <person name="Land M."/>
            <person name="Hauser L."/>
            <person name="Chang Y.J."/>
            <person name="Jeffries C.D."/>
            <person name="Rohde M."/>
            <person name="Spring S."/>
            <person name="Sikorski J."/>
            <person name="Goker M."/>
            <person name="Woyke T."/>
            <person name="Bristow J."/>
            <person name="Eisen J.A."/>
            <person name="Markowitz V."/>
            <person name="Hugenholtz P."/>
            <person name="Kyrpides N.C."/>
            <person name="Klenk H.P."/>
        </authorList>
    </citation>
    <scope>NUCLEOTIDE SEQUENCE [LARGE SCALE GENOMIC DNA]</scope>
    <source>
        <strain evidence="3">DSM 11571 / OCM 486 / SEBR 4847</strain>
    </source>
</reference>
<dbReference type="eggNOG" id="arCOG01895">
    <property type="taxonomic scope" value="Archaea"/>
</dbReference>
<keyword evidence="2" id="KW-0413">Isomerase</keyword>
<evidence type="ECO:0000259" key="1">
    <source>
        <dbReference type="Pfam" id="PF01261"/>
    </source>
</evidence>
<dbReference type="Proteomes" id="UP000006565">
    <property type="component" value="Chromosome"/>
</dbReference>
<dbReference type="Pfam" id="PF01261">
    <property type="entry name" value="AP_endonuc_2"/>
    <property type="match status" value="1"/>
</dbReference>
<name>E1RET9_METP4</name>
<sequence length="242" mass="27147">MIGVSTSCLSDVPLEHALDVLYDLTGIVEIVDDGLHFMDNADIAECFDFRYFIHAPSRGVNIASQLEIIRKASLEVIRQCAGIASGIDADRVIIHPGYFSHVLQRDIGIFQLEKSLIELEKISGEYSITFLVENMPEWNYFLLKRPEELPLIRDFGFVLDVGHANTNSCLDEFLEVPISHFHLHDNFGKEDSHLAPGKGNIDFGPVFDAIEKNDVPGILEVNTLESAKSGLEYIRKMRPGLF</sequence>
<dbReference type="STRING" id="679926.Mpet_1350"/>
<dbReference type="RefSeq" id="WP_013329287.1">
    <property type="nucleotide sequence ID" value="NC_014507.1"/>
</dbReference>
<accession>E1RET9</accession>
<dbReference type="SUPFAM" id="SSF51658">
    <property type="entry name" value="Xylose isomerase-like"/>
    <property type="match status" value="1"/>
</dbReference>
<evidence type="ECO:0000313" key="2">
    <source>
        <dbReference type="EMBL" id="ADN36110.1"/>
    </source>
</evidence>
<dbReference type="HOGENOM" id="CLU_050006_7_2_2"/>
<dbReference type="Gene3D" id="3.20.20.150">
    <property type="entry name" value="Divalent-metal-dependent TIM barrel enzymes"/>
    <property type="match status" value="1"/>
</dbReference>
<feature type="domain" description="Xylose isomerase-like TIM barrel" evidence="1">
    <location>
        <begin position="48"/>
        <end position="236"/>
    </location>
</feature>
<dbReference type="InterPro" id="IPR036237">
    <property type="entry name" value="Xyl_isomerase-like_sf"/>
</dbReference>
<dbReference type="GeneID" id="9743818"/>
<dbReference type="OrthoDB" id="372143at2157"/>
<dbReference type="GO" id="GO:0016853">
    <property type="term" value="F:isomerase activity"/>
    <property type="evidence" value="ECO:0007669"/>
    <property type="project" value="UniProtKB-KW"/>
</dbReference>
<dbReference type="InterPro" id="IPR013022">
    <property type="entry name" value="Xyl_isomerase-like_TIM-brl"/>
</dbReference>
<dbReference type="EMBL" id="CP002117">
    <property type="protein sequence ID" value="ADN36110.1"/>
    <property type="molecule type" value="Genomic_DNA"/>
</dbReference>
<evidence type="ECO:0000313" key="3">
    <source>
        <dbReference type="Proteomes" id="UP000006565"/>
    </source>
</evidence>
<dbReference type="KEGG" id="mpi:Mpet_1350"/>
<proteinExistence type="predicted"/>
<keyword evidence="3" id="KW-1185">Reference proteome</keyword>
<gene>
    <name evidence="2" type="ordered locus">Mpet_1350</name>
</gene>